<keyword evidence="6" id="KW-0413">Isomerase</keyword>
<dbReference type="InterPro" id="IPR029045">
    <property type="entry name" value="ClpP/crotonase-like_dom_sf"/>
</dbReference>
<evidence type="ECO:0000256" key="2">
    <source>
        <dbReference type="ARBA" id="ARBA00005254"/>
    </source>
</evidence>
<comment type="similarity">
    <text evidence="2">Belongs to the enoyl-CoA hydratase/isomerase family.</text>
</comment>
<dbReference type="Pfam" id="PF00378">
    <property type="entry name" value="ECH_1"/>
    <property type="match status" value="1"/>
</dbReference>
<evidence type="ECO:0000313" key="7">
    <source>
        <dbReference type="EMBL" id="KAF2840117.1"/>
    </source>
</evidence>
<keyword evidence="4" id="KW-0843">Virulence</keyword>
<evidence type="ECO:0000256" key="6">
    <source>
        <dbReference type="ARBA" id="ARBA00023235"/>
    </source>
</evidence>
<keyword evidence="3" id="KW-0276">Fatty acid metabolism</keyword>
<protein>
    <submittedName>
        <fullName evidence="7">ClpP/crotonase</fullName>
    </submittedName>
</protein>
<comment type="pathway">
    <text evidence="1">Lipid metabolism; fatty acid beta-oxidation.</text>
</comment>
<keyword evidence="5" id="KW-0443">Lipid metabolism</keyword>
<dbReference type="InterPro" id="IPR014748">
    <property type="entry name" value="Enoyl-CoA_hydra_C"/>
</dbReference>
<keyword evidence="8" id="KW-1185">Reference proteome</keyword>
<dbReference type="GO" id="GO:0051750">
    <property type="term" value="F:delta(3,5)-delta(2,4)-dienoyl-CoA isomerase activity"/>
    <property type="evidence" value="ECO:0007669"/>
    <property type="project" value="TreeGrafter"/>
</dbReference>
<dbReference type="EMBL" id="MU006093">
    <property type="protein sequence ID" value="KAF2840117.1"/>
    <property type="molecule type" value="Genomic_DNA"/>
</dbReference>
<dbReference type="SUPFAM" id="SSF52096">
    <property type="entry name" value="ClpP/crotonase"/>
    <property type="match status" value="1"/>
</dbReference>
<evidence type="ECO:0000313" key="8">
    <source>
        <dbReference type="Proteomes" id="UP000799429"/>
    </source>
</evidence>
<name>A0A9P4VSQ6_9PEZI</name>
<evidence type="ECO:0000256" key="4">
    <source>
        <dbReference type="ARBA" id="ARBA00023026"/>
    </source>
</evidence>
<dbReference type="InterPro" id="IPR045002">
    <property type="entry name" value="Ech1-like"/>
</dbReference>
<dbReference type="AlphaFoldDB" id="A0A9P4VSQ6"/>
<reference evidence="7" key="1">
    <citation type="journal article" date="2020" name="Stud. Mycol.">
        <title>101 Dothideomycetes genomes: a test case for predicting lifestyles and emergence of pathogens.</title>
        <authorList>
            <person name="Haridas S."/>
            <person name="Albert R."/>
            <person name="Binder M."/>
            <person name="Bloem J."/>
            <person name="Labutti K."/>
            <person name="Salamov A."/>
            <person name="Andreopoulos B."/>
            <person name="Baker S."/>
            <person name="Barry K."/>
            <person name="Bills G."/>
            <person name="Bluhm B."/>
            <person name="Cannon C."/>
            <person name="Castanera R."/>
            <person name="Culley D."/>
            <person name="Daum C."/>
            <person name="Ezra D."/>
            <person name="Gonzalez J."/>
            <person name="Henrissat B."/>
            <person name="Kuo A."/>
            <person name="Liang C."/>
            <person name="Lipzen A."/>
            <person name="Lutzoni F."/>
            <person name="Magnuson J."/>
            <person name="Mondo S."/>
            <person name="Nolan M."/>
            <person name="Ohm R."/>
            <person name="Pangilinan J."/>
            <person name="Park H.-J."/>
            <person name="Ramirez L."/>
            <person name="Alfaro M."/>
            <person name="Sun H."/>
            <person name="Tritt A."/>
            <person name="Yoshinaga Y."/>
            <person name="Zwiers L.-H."/>
            <person name="Turgeon B."/>
            <person name="Goodwin S."/>
            <person name="Spatafora J."/>
            <person name="Crous P."/>
            <person name="Grigoriev I."/>
        </authorList>
    </citation>
    <scope>NUCLEOTIDE SEQUENCE</scope>
    <source>
        <strain evidence="7">CBS 101060</strain>
    </source>
</reference>
<dbReference type="CDD" id="cd06558">
    <property type="entry name" value="crotonase-like"/>
    <property type="match status" value="1"/>
</dbReference>
<dbReference type="InterPro" id="IPR001753">
    <property type="entry name" value="Enoyl-CoA_hydra/iso"/>
</dbReference>
<sequence length="281" mass="30800">MSSESYQYEYFNVSFPKQYVAHVEINRPDKLNAFIEIMWLNLSKLIRRMSYDPEVRCIILTGAGDRAFTAGLDVQAASQGLLSGNSPDIDVARKANDIRRHILEFQDCITALEKCEKPIITLLHGISYGLALDICLATDIRLSTTSTRLSIKEIDIGLAADIGTLSRLPKAVSNMSWVKTACLTGKVFDSNEALSIGLVSGVYGSKTEGWTAALELAGTIAEKSPVAAVATKELLNWSRDHSVDDGLKYTAVLNAAMVQTRDVKNALLSGLQKRKPTFEKL</sequence>
<dbReference type="GO" id="GO:0005739">
    <property type="term" value="C:mitochondrion"/>
    <property type="evidence" value="ECO:0007669"/>
    <property type="project" value="TreeGrafter"/>
</dbReference>
<dbReference type="Gene3D" id="3.90.226.10">
    <property type="entry name" value="2-enoyl-CoA Hydratase, Chain A, domain 1"/>
    <property type="match status" value="1"/>
</dbReference>
<dbReference type="PANTHER" id="PTHR43149:SF1">
    <property type="entry name" value="DELTA(3,5)-DELTA(2,4)-DIENOYL-COA ISOMERASE, MITOCHONDRIAL"/>
    <property type="match status" value="1"/>
</dbReference>
<proteinExistence type="inferred from homology"/>
<dbReference type="Proteomes" id="UP000799429">
    <property type="component" value="Unassembled WGS sequence"/>
</dbReference>
<dbReference type="FunFam" id="1.10.12.10:FF:000004">
    <property type="entry name" value="Delta3,5-delta2,4-dienoyl-CoA isomerase"/>
    <property type="match status" value="1"/>
</dbReference>
<evidence type="ECO:0000256" key="1">
    <source>
        <dbReference type="ARBA" id="ARBA00005005"/>
    </source>
</evidence>
<organism evidence="7 8">
    <name type="scientific">Patellaria atrata CBS 101060</name>
    <dbReference type="NCBI Taxonomy" id="1346257"/>
    <lineage>
        <taxon>Eukaryota</taxon>
        <taxon>Fungi</taxon>
        <taxon>Dikarya</taxon>
        <taxon>Ascomycota</taxon>
        <taxon>Pezizomycotina</taxon>
        <taxon>Dothideomycetes</taxon>
        <taxon>Dothideomycetes incertae sedis</taxon>
        <taxon>Patellariales</taxon>
        <taxon>Patellariaceae</taxon>
        <taxon>Patellaria</taxon>
    </lineage>
</organism>
<evidence type="ECO:0000256" key="3">
    <source>
        <dbReference type="ARBA" id="ARBA00022832"/>
    </source>
</evidence>
<accession>A0A9P4VSQ6</accession>
<gene>
    <name evidence="7" type="ORF">M501DRAFT_1010316</name>
</gene>
<dbReference type="GO" id="GO:0006631">
    <property type="term" value="P:fatty acid metabolic process"/>
    <property type="evidence" value="ECO:0007669"/>
    <property type="project" value="UniProtKB-KW"/>
</dbReference>
<dbReference type="PANTHER" id="PTHR43149">
    <property type="entry name" value="ENOYL-COA HYDRATASE"/>
    <property type="match status" value="1"/>
</dbReference>
<dbReference type="Gene3D" id="1.10.12.10">
    <property type="entry name" value="Lyase 2-enoyl-coa Hydratase, Chain A, domain 2"/>
    <property type="match status" value="1"/>
</dbReference>
<dbReference type="OrthoDB" id="14970at2759"/>
<evidence type="ECO:0000256" key="5">
    <source>
        <dbReference type="ARBA" id="ARBA00023098"/>
    </source>
</evidence>
<comment type="caution">
    <text evidence="7">The sequence shown here is derived from an EMBL/GenBank/DDBJ whole genome shotgun (WGS) entry which is preliminary data.</text>
</comment>